<organism evidence="2 3">
    <name type="scientific">Nonomuraea coxensis DSM 45129</name>
    <dbReference type="NCBI Taxonomy" id="1122611"/>
    <lineage>
        <taxon>Bacteria</taxon>
        <taxon>Bacillati</taxon>
        <taxon>Actinomycetota</taxon>
        <taxon>Actinomycetes</taxon>
        <taxon>Streptosporangiales</taxon>
        <taxon>Streptosporangiaceae</taxon>
        <taxon>Nonomuraea</taxon>
    </lineage>
</organism>
<evidence type="ECO:0000313" key="3">
    <source>
        <dbReference type="Proteomes" id="UP000824681"/>
    </source>
</evidence>
<feature type="transmembrane region" description="Helical" evidence="1">
    <location>
        <begin position="146"/>
        <end position="165"/>
    </location>
</feature>
<keyword evidence="1" id="KW-0472">Membrane</keyword>
<keyword evidence="1" id="KW-1133">Transmembrane helix</keyword>
<feature type="transmembrane region" description="Helical" evidence="1">
    <location>
        <begin position="76"/>
        <end position="95"/>
    </location>
</feature>
<feature type="transmembrane region" description="Helical" evidence="1">
    <location>
        <begin position="212"/>
        <end position="233"/>
    </location>
</feature>
<dbReference type="InterPro" id="IPR007354">
    <property type="entry name" value="CruF-like"/>
</dbReference>
<evidence type="ECO:0008006" key="4">
    <source>
        <dbReference type="Google" id="ProtNLM"/>
    </source>
</evidence>
<feature type="transmembrane region" description="Helical" evidence="1">
    <location>
        <begin position="239"/>
        <end position="256"/>
    </location>
</feature>
<proteinExistence type="predicted"/>
<dbReference type="PANTHER" id="PTHR39419">
    <property type="entry name" value="SLL0814 PROTEIN"/>
    <property type="match status" value="1"/>
</dbReference>
<accession>A0ABX8TXH5</accession>
<feature type="transmembrane region" description="Helical" evidence="1">
    <location>
        <begin position="51"/>
        <end position="69"/>
    </location>
</feature>
<dbReference type="EMBL" id="CP068985">
    <property type="protein sequence ID" value="QYC40084.1"/>
    <property type="molecule type" value="Genomic_DNA"/>
</dbReference>
<sequence length="262" mass="26963">MSETRSPHAPAPPRAPATRAATAAQAVGLTALAAMVALQVASGISAEPVRFTGMVVAVLAVSAIGFAAARWGARRTLAAFAAVVLAGYAAEAVGVRTGFPFGEYRYTGLLWPQLGGVPVVVALAWGGMGLAAYGVAAAVTTGPRRIAVGALALTAWDLFLDPQMVGLGLWTWAEQGAYRGIPLTNFAGWLLVSALVMLLLERTLGGGPRPSRGLVGVYTTMAVMETIGFAAVFQPPDPLVAAAGGMSMGAFAALAWRRLWQK</sequence>
<gene>
    <name evidence="2" type="ORF">Nocox_12330</name>
</gene>
<dbReference type="RefSeq" id="WP_020546041.1">
    <property type="nucleotide sequence ID" value="NZ_CP068985.1"/>
</dbReference>
<dbReference type="PANTHER" id="PTHR39419:SF1">
    <property type="entry name" value="SLL0814 PROTEIN"/>
    <property type="match status" value="1"/>
</dbReference>
<reference evidence="2 3" key="1">
    <citation type="journal article" date="2021" name="ACS Chem. Biol.">
        <title>Genomic-Led Discovery of a Novel Glycopeptide Antibiotic by Nonomuraea coxensis DSM 45129.</title>
        <authorList>
            <person name="Yushchuk O."/>
            <person name="Vior N.M."/>
            <person name="Andreo-Vidal A."/>
            <person name="Berini F."/>
            <person name="Ruckert C."/>
            <person name="Busche T."/>
            <person name="Binda E."/>
            <person name="Kalinowski J."/>
            <person name="Truman A.W."/>
            <person name="Marinelli F."/>
        </authorList>
    </citation>
    <scope>NUCLEOTIDE SEQUENCE [LARGE SCALE GENOMIC DNA]</scope>
    <source>
        <strain evidence="2 3">DSM 45129</strain>
    </source>
</reference>
<keyword evidence="1" id="KW-0812">Transmembrane</keyword>
<feature type="transmembrane region" description="Helical" evidence="1">
    <location>
        <begin position="21"/>
        <end position="45"/>
    </location>
</feature>
<feature type="transmembrane region" description="Helical" evidence="1">
    <location>
        <begin position="177"/>
        <end position="200"/>
    </location>
</feature>
<dbReference type="Proteomes" id="UP000824681">
    <property type="component" value="Chromosome"/>
</dbReference>
<name>A0ABX8TXH5_9ACTN</name>
<dbReference type="Pfam" id="PF04240">
    <property type="entry name" value="Caroten_synth"/>
    <property type="match status" value="1"/>
</dbReference>
<protein>
    <recommendedName>
        <fullName evidence="4">Carotenoid biosynthesis protein</fullName>
    </recommendedName>
</protein>
<evidence type="ECO:0000313" key="2">
    <source>
        <dbReference type="EMBL" id="QYC40084.1"/>
    </source>
</evidence>
<evidence type="ECO:0000256" key="1">
    <source>
        <dbReference type="SAM" id="Phobius"/>
    </source>
</evidence>
<keyword evidence="3" id="KW-1185">Reference proteome</keyword>
<feature type="transmembrane region" description="Helical" evidence="1">
    <location>
        <begin position="115"/>
        <end position="139"/>
    </location>
</feature>